<dbReference type="Proteomes" id="UP000606786">
    <property type="component" value="Unassembled WGS sequence"/>
</dbReference>
<comment type="caution">
    <text evidence="6">The sequence shown here is derived from an EMBL/GenBank/DDBJ whole genome shotgun (WGS) entry which is preliminary data.</text>
</comment>
<evidence type="ECO:0000256" key="3">
    <source>
        <dbReference type="ARBA" id="ARBA00022525"/>
    </source>
</evidence>
<protein>
    <submittedName>
        <fullName evidence="6">(Mediterranean fruit fly) hypothetical protein</fullName>
    </submittedName>
</protein>
<evidence type="ECO:0000313" key="7">
    <source>
        <dbReference type="Proteomes" id="UP000606786"/>
    </source>
</evidence>
<organism evidence="6 7">
    <name type="scientific">Ceratitis capitata</name>
    <name type="common">Mediterranean fruit fly</name>
    <name type="synonym">Tephritis capitata</name>
    <dbReference type="NCBI Taxonomy" id="7213"/>
    <lineage>
        <taxon>Eukaryota</taxon>
        <taxon>Metazoa</taxon>
        <taxon>Ecdysozoa</taxon>
        <taxon>Arthropoda</taxon>
        <taxon>Hexapoda</taxon>
        <taxon>Insecta</taxon>
        <taxon>Pterygota</taxon>
        <taxon>Neoptera</taxon>
        <taxon>Endopterygota</taxon>
        <taxon>Diptera</taxon>
        <taxon>Brachycera</taxon>
        <taxon>Muscomorpha</taxon>
        <taxon>Tephritoidea</taxon>
        <taxon>Tephritidae</taxon>
        <taxon>Ceratitis</taxon>
        <taxon>Ceratitis</taxon>
    </lineage>
</organism>
<dbReference type="SUPFAM" id="SSF47565">
    <property type="entry name" value="Insect pheromone/odorant-binding proteins"/>
    <property type="match status" value="1"/>
</dbReference>
<dbReference type="Pfam" id="PF01395">
    <property type="entry name" value="PBP_GOBP"/>
    <property type="match status" value="1"/>
</dbReference>
<evidence type="ECO:0000256" key="4">
    <source>
        <dbReference type="ARBA" id="ARBA00022729"/>
    </source>
</evidence>
<dbReference type="InterPro" id="IPR036728">
    <property type="entry name" value="PBP_GOBP_sf"/>
</dbReference>
<keyword evidence="3" id="KW-0964">Secreted</keyword>
<dbReference type="OrthoDB" id="8194670at2759"/>
<evidence type="ECO:0000313" key="6">
    <source>
        <dbReference type="EMBL" id="CAD7012649.1"/>
    </source>
</evidence>
<comment type="similarity">
    <text evidence="2">Belongs to the PBP/GOBP family.</text>
</comment>
<dbReference type="GO" id="GO:0005549">
    <property type="term" value="F:odorant binding"/>
    <property type="evidence" value="ECO:0007669"/>
    <property type="project" value="InterPro"/>
</dbReference>
<sequence>MQKLYLLTILAALASVAVSQLPADVEKYHRACLDESKVSDDELKQFFQNGMRASDATENIKCHNKCMMQKMGIFKDGVFDADAKMKELMQNPSMKGHEAEIKQALNDCKNEKGANECDTSFKITMCLKDFSKPQHA</sequence>
<reference evidence="6" key="1">
    <citation type="submission" date="2020-11" db="EMBL/GenBank/DDBJ databases">
        <authorList>
            <person name="Whitehead M."/>
        </authorList>
    </citation>
    <scope>NUCLEOTIDE SEQUENCE</scope>
    <source>
        <strain evidence="6">EGII</strain>
    </source>
</reference>
<evidence type="ECO:0000256" key="1">
    <source>
        <dbReference type="ARBA" id="ARBA00004613"/>
    </source>
</evidence>
<proteinExistence type="inferred from homology"/>
<accession>A0A811VEL0</accession>
<gene>
    <name evidence="6" type="ORF">CCAP1982_LOCUS20752</name>
</gene>
<name>A0A811VEL0_CERCA</name>
<dbReference type="AlphaFoldDB" id="A0A811VEL0"/>
<dbReference type="SMART" id="SM00708">
    <property type="entry name" value="PhBP"/>
    <property type="match status" value="1"/>
</dbReference>
<dbReference type="PANTHER" id="PTHR11857">
    <property type="entry name" value="ODORANT BINDING PROTEIN-RELATED"/>
    <property type="match status" value="1"/>
</dbReference>
<evidence type="ECO:0000256" key="2">
    <source>
        <dbReference type="ARBA" id="ARBA00008098"/>
    </source>
</evidence>
<keyword evidence="7" id="KW-1185">Reference proteome</keyword>
<dbReference type="Gene3D" id="1.10.238.20">
    <property type="entry name" value="Pheromone/general odorant binding protein domain"/>
    <property type="match status" value="1"/>
</dbReference>
<keyword evidence="4 5" id="KW-0732">Signal</keyword>
<feature type="signal peptide" evidence="5">
    <location>
        <begin position="1"/>
        <end position="19"/>
    </location>
</feature>
<dbReference type="CDD" id="cd23992">
    <property type="entry name" value="PBP_GOBP"/>
    <property type="match status" value="1"/>
</dbReference>
<comment type="subcellular location">
    <subcellularLocation>
        <location evidence="1">Secreted</location>
    </subcellularLocation>
</comment>
<dbReference type="EMBL" id="CAJHJT010000056">
    <property type="protein sequence ID" value="CAD7012649.1"/>
    <property type="molecule type" value="Genomic_DNA"/>
</dbReference>
<dbReference type="InterPro" id="IPR006170">
    <property type="entry name" value="PBP/GOBP"/>
</dbReference>
<feature type="chain" id="PRO_5032514210" evidence="5">
    <location>
        <begin position="20"/>
        <end position="136"/>
    </location>
</feature>
<dbReference type="PANTHER" id="PTHR11857:SF43">
    <property type="entry name" value="GEO07291P1-RELATED"/>
    <property type="match status" value="1"/>
</dbReference>
<dbReference type="GO" id="GO:0007608">
    <property type="term" value="P:sensory perception of smell"/>
    <property type="evidence" value="ECO:0007669"/>
    <property type="project" value="TreeGrafter"/>
</dbReference>
<evidence type="ECO:0000256" key="5">
    <source>
        <dbReference type="SAM" id="SignalP"/>
    </source>
</evidence>
<dbReference type="GO" id="GO:0005615">
    <property type="term" value="C:extracellular space"/>
    <property type="evidence" value="ECO:0007669"/>
    <property type="project" value="TreeGrafter"/>
</dbReference>